<organism evidence="2 3">
    <name type="scientific">Arctia plantaginis</name>
    <name type="common">Wood tiger moth</name>
    <name type="synonym">Phalaena plantaginis</name>
    <dbReference type="NCBI Taxonomy" id="874455"/>
    <lineage>
        <taxon>Eukaryota</taxon>
        <taxon>Metazoa</taxon>
        <taxon>Ecdysozoa</taxon>
        <taxon>Arthropoda</taxon>
        <taxon>Hexapoda</taxon>
        <taxon>Insecta</taxon>
        <taxon>Pterygota</taxon>
        <taxon>Neoptera</taxon>
        <taxon>Endopterygota</taxon>
        <taxon>Lepidoptera</taxon>
        <taxon>Glossata</taxon>
        <taxon>Ditrysia</taxon>
        <taxon>Noctuoidea</taxon>
        <taxon>Erebidae</taxon>
        <taxon>Arctiinae</taxon>
        <taxon>Arctia</taxon>
    </lineage>
</organism>
<protein>
    <submittedName>
        <fullName evidence="2">Uncharacterized protein</fullName>
    </submittedName>
</protein>
<reference evidence="2 3" key="1">
    <citation type="submission" date="2020-04" db="EMBL/GenBank/DDBJ databases">
        <authorList>
            <person name="Wallbank WR R."/>
            <person name="Pardo Diaz C."/>
            <person name="Kozak K."/>
            <person name="Martin S."/>
            <person name="Jiggins C."/>
            <person name="Moest M."/>
            <person name="Warren A I."/>
            <person name="Byers J.R.P. K."/>
            <person name="Montejo-Kovacevich G."/>
            <person name="Yen C E."/>
        </authorList>
    </citation>
    <scope>NUCLEOTIDE SEQUENCE [LARGE SCALE GENOMIC DNA]</scope>
</reference>
<name>A0A8S0ZWG6_ARCPL</name>
<comment type="caution">
    <text evidence="2">The sequence shown here is derived from an EMBL/GenBank/DDBJ whole genome shotgun (WGS) entry which is preliminary data.</text>
</comment>
<feature type="region of interest" description="Disordered" evidence="1">
    <location>
        <begin position="48"/>
        <end position="71"/>
    </location>
</feature>
<dbReference type="Proteomes" id="UP000494106">
    <property type="component" value="Unassembled WGS sequence"/>
</dbReference>
<keyword evidence="3" id="KW-1185">Reference proteome</keyword>
<feature type="compositionally biased region" description="Basic and acidic residues" evidence="1">
    <location>
        <begin position="53"/>
        <end position="63"/>
    </location>
</feature>
<gene>
    <name evidence="2" type="ORF">APLA_LOCUS6628</name>
</gene>
<proteinExistence type="predicted"/>
<dbReference type="EMBL" id="CADEBC010000488">
    <property type="protein sequence ID" value="CAB3236673.1"/>
    <property type="molecule type" value="Genomic_DNA"/>
</dbReference>
<dbReference type="AlphaFoldDB" id="A0A8S0ZWG6"/>
<sequence length="98" mass="11085">MQLCLCTDRVWASQKLALRLARPYVWRRLPLECKLRCSLRVRGTRSRIHPLKPPKEARVENRPSPDGSGETNYVSCGDCLLQRACDRATQIAGCDACV</sequence>
<evidence type="ECO:0000256" key="1">
    <source>
        <dbReference type="SAM" id="MobiDB-lite"/>
    </source>
</evidence>
<accession>A0A8S0ZWG6</accession>
<evidence type="ECO:0000313" key="2">
    <source>
        <dbReference type="EMBL" id="CAB3236673.1"/>
    </source>
</evidence>
<evidence type="ECO:0000313" key="3">
    <source>
        <dbReference type="Proteomes" id="UP000494106"/>
    </source>
</evidence>